<accession>A0A382H2S6</accession>
<dbReference type="AlphaFoldDB" id="A0A382H2S6"/>
<keyword evidence="1" id="KW-0489">Methyltransferase</keyword>
<keyword evidence="4" id="KW-0694">RNA-binding</keyword>
<keyword evidence="3" id="KW-0949">S-adenosyl-L-methionine</keyword>
<dbReference type="EMBL" id="UINC01058687">
    <property type="protein sequence ID" value="SVB81237.1"/>
    <property type="molecule type" value="Genomic_DNA"/>
</dbReference>
<dbReference type="InterPro" id="IPR001737">
    <property type="entry name" value="KsgA/Erm"/>
</dbReference>
<dbReference type="InterPro" id="IPR029063">
    <property type="entry name" value="SAM-dependent_MTases_sf"/>
</dbReference>
<gene>
    <name evidence="5" type="ORF">METZ01_LOCUS234091</name>
</gene>
<name>A0A382H2S6_9ZZZZ</name>
<dbReference type="Pfam" id="PF00398">
    <property type="entry name" value="RrnaAD"/>
    <property type="match status" value="1"/>
</dbReference>
<protein>
    <submittedName>
        <fullName evidence="5">Uncharacterized protein</fullName>
    </submittedName>
</protein>
<reference evidence="5" key="1">
    <citation type="submission" date="2018-05" db="EMBL/GenBank/DDBJ databases">
        <authorList>
            <person name="Lanie J.A."/>
            <person name="Ng W.-L."/>
            <person name="Kazmierczak K.M."/>
            <person name="Andrzejewski T.M."/>
            <person name="Davidsen T.M."/>
            <person name="Wayne K.J."/>
            <person name="Tettelin H."/>
            <person name="Glass J.I."/>
            <person name="Rusch D."/>
            <person name="Podicherti R."/>
            <person name="Tsui H.-C.T."/>
            <person name="Winkler M.E."/>
        </authorList>
    </citation>
    <scope>NUCLEOTIDE SEQUENCE</scope>
</reference>
<dbReference type="Gene3D" id="3.40.50.150">
    <property type="entry name" value="Vaccinia Virus protein VP39"/>
    <property type="match status" value="1"/>
</dbReference>
<dbReference type="GO" id="GO:0008168">
    <property type="term" value="F:methyltransferase activity"/>
    <property type="evidence" value="ECO:0007669"/>
    <property type="project" value="UniProtKB-KW"/>
</dbReference>
<evidence type="ECO:0000256" key="3">
    <source>
        <dbReference type="ARBA" id="ARBA00022691"/>
    </source>
</evidence>
<proteinExistence type="predicted"/>
<dbReference type="SUPFAM" id="SSF53335">
    <property type="entry name" value="S-adenosyl-L-methionine-dependent methyltransferases"/>
    <property type="match status" value="1"/>
</dbReference>
<dbReference type="GO" id="GO:0003723">
    <property type="term" value="F:RNA binding"/>
    <property type="evidence" value="ECO:0007669"/>
    <property type="project" value="UniProtKB-KW"/>
</dbReference>
<sequence length="192" mass="22492">MISILKEGKLFDYSKITISMVIDLLIECIENNKNNSINILECGSGTSNVTHEIVKYLRPFDSITCVEINEHNVLKARNKLKKDGRVTIHRIDFCDYKQPISYDFILNMIPCNPIIYPLDIIWKKVLLFSKEQGIIVTLPYCGNIMKLIPSNKYHYQIFKRWFYYNNIINKYKVSTRLSLINIPPCYVICLKT</sequence>
<dbReference type="CDD" id="cd02440">
    <property type="entry name" value="AdoMet_MTases"/>
    <property type="match status" value="1"/>
</dbReference>
<keyword evidence="2" id="KW-0808">Transferase</keyword>
<evidence type="ECO:0000256" key="1">
    <source>
        <dbReference type="ARBA" id="ARBA00022603"/>
    </source>
</evidence>
<evidence type="ECO:0000256" key="2">
    <source>
        <dbReference type="ARBA" id="ARBA00022679"/>
    </source>
</evidence>
<dbReference type="GO" id="GO:0032259">
    <property type="term" value="P:methylation"/>
    <property type="evidence" value="ECO:0007669"/>
    <property type="project" value="UniProtKB-KW"/>
</dbReference>
<organism evidence="5">
    <name type="scientific">marine metagenome</name>
    <dbReference type="NCBI Taxonomy" id="408172"/>
    <lineage>
        <taxon>unclassified sequences</taxon>
        <taxon>metagenomes</taxon>
        <taxon>ecological metagenomes</taxon>
    </lineage>
</organism>
<evidence type="ECO:0000256" key="4">
    <source>
        <dbReference type="ARBA" id="ARBA00022884"/>
    </source>
</evidence>
<evidence type="ECO:0000313" key="5">
    <source>
        <dbReference type="EMBL" id="SVB81237.1"/>
    </source>
</evidence>